<evidence type="ECO:0000313" key="2">
    <source>
        <dbReference type="EMBL" id="MBF9231876.1"/>
    </source>
</evidence>
<comment type="caution">
    <text evidence="2">The sequence shown here is derived from an EMBL/GenBank/DDBJ whole genome shotgun (WGS) entry which is preliminary data.</text>
</comment>
<evidence type="ECO:0000259" key="1">
    <source>
        <dbReference type="Pfam" id="PF00326"/>
    </source>
</evidence>
<dbReference type="GO" id="GO:0006631">
    <property type="term" value="P:fatty acid metabolic process"/>
    <property type="evidence" value="ECO:0007669"/>
    <property type="project" value="TreeGrafter"/>
</dbReference>
<organism evidence="2 3">
    <name type="scientific">Microvirga alba</name>
    <dbReference type="NCBI Taxonomy" id="2791025"/>
    <lineage>
        <taxon>Bacteria</taxon>
        <taxon>Pseudomonadati</taxon>
        <taxon>Pseudomonadota</taxon>
        <taxon>Alphaproteobacteria</taxon>
        <taxon>Hyphomicrobiales</taxon>
        <taxon>Methylobacteriaceae</taxon>
        <taxon>Microvirga</taxon>
    </lineage>
</organism>
<dbReference type="Gene3D" id="3.40.50.1820">
    <property type="entry name" value="alpha/beta hydrolase"/>
    <property type="match status" value="1"/>
</dbReference>
<accession>A0A931FQK5</accession>
<dbReference type="Proteomes" id="UP000599312">
    <property type="component" value="Unassembled WGS sequence"/>
</dbReference>
<sequence>MPLKIVRRLLPPWGTTYGPPGDGPFPAIMVLHGSEGAWSGWSHRNAAILAAHGFLAFPFPYSKGGNFWNAGNITDAPLDQTVSALNALRDLACVGPKIGIYGVSRGAEHALLLASLMARDGVGGLPDALAAHSPPDVVCGASNAAAWRDTGDPGWQAWDPGKRAWTWRGSSEGLLPTTPIEIERFDGPIFLSHGTADRVWSVDMTRRLEKRLKHHGHAPEVHYYEGEDHIPGSAAENEHYEQVIAFFERHLMT</sequence>
<dbReference type="PANTHER" id="PTHR10824:SF4">
    <property type="entry name" value="ACYL-COENZYME A THIOESTERASE 1-LIKE"/>
    <property type="match status" value="1"/>
</dbReference>
<dbReference type="GO" id="GO:0006508">
    <property type="term" value="P:proteolysis"/>
    <property type="evidence" value="ECO:0007669"/>
    <property type="project" value="InterPro"/>
</dbReference>
<gene>
    <name evidence="2" type="ORF">I2H38_00640</name>
</gene>
<dbReference type="EMBL" id="JADQDO010000001">
    <property type="protein sequence ID" value="MBF9231876.1"/>
    <property type="molecule type" value="Genomic_DNA"/>
</dbReference>
<dbReference type="AlphaFoldDB" id="A0A931FQK5"/>
<dbReference type="GO" id="GO:0008236">
    <property type="term" value="F:serine-type peptidase activity"/>
    <property type="evidence" value="ECO:0007669"/>
    <property type="project" value="InterPro"/>
</dbReference>
<evidence type="ECO:0000313" key="3">
    <source>
        <dbReference type="Proteomes" id="UP000599312"/>
    </source>
</evidence>
<name>A0A931FQK5_9HYPH</name>
<dbReference type="SUPFAM" id="SSF53474">
    <property type="entry name" value="alpha/beta-Hydrolases"/>
    <property type="match status" value="1"/>
</dbReference>
<dbReference type="Pfam" id="PF00326">
    <property type="entry name" value="Peptidase_S9"/>
    <property type="match status" value="1"/>
</dbReference>
<feature type="domain" description="Peptidase S9 prolyl oligopeptidase catalytic" evidence="1">
    <location>
        <begin position="174"/>
        <end position="251"/>
    </location>
</feature>
<protein>
    <submittedName>
        <fullName evidence="2">Prolyl oligopeptidase family serine peptidase</fullName>
    </submittedName>
</protein>
<dbReference type="GO" id="GO:0047617">
    <property type="term" value="F:fatty acyl-CoA hydrolase activity"/>
    <property type="evidence" value="ECO:0007669"/>
    <property type="project" value="TreeGrafter"/>
</dbReference>
<dbReference type="InterPro" id="IPR029058">
    <property type="entry name" value="AB_hydrolase_fold"/>
</dbReference>
<reference evidence="2" key="1">
    <citation type="submission" date="2020-11" db="EMBL/GenBank/DDBJ databases">
        <authorList>
            <person name="Kim M.K."/>
        </authorList>
    </citation>
    <scope>NUCLEOTIDE SEQUENCE</scope>
    <source>
        <strain evidence="2">BT350</strain>
    </source>
</reference>
<dbReference type="PANTHER" id="PTHR10824">
    <property type="entry name" value="ACYL-COENZYME A THIOESTERASE-RELATED"/>
    <property type="match status" value="1"/>
</dbReference>
<dbReference type="InterPro" id="IPR001375">
    <property type="entry name" value="Peptidase_S9_cat"/>
</dbReference>
<dbReference type="RefSeq" id="WP_196269875.1">
    <property type="nucleotide sequence ID" value="NZ_JADQDO010000001.1"/>
</dbReference>
<keyword evidence="3" id="KW-1185">Reference proteome</keyword>
<dbReference type="GO" id="GO:0006637">
    <property type="term" value="P:acyl-CoA metabolic process"/>
    <property type="evidence" value="ECO:0007669"/>
    <property type="project" value="TreeGrafter"/>
</dbReference>
<proteinExistence type="predicted"/>